<evidence type="ECO:0000313" key="2">
    <source>
        <dbReference type="Proteomes" id="UP000070533"/>
    </source>
</evidence>
<dbReference type="Proteomes" id="UP000070533">
    <property type="component" value="Unassembled WGS sequence"/>
</dbReference>
<sequence length="57" mass="6598">MVWYPVQHVSSSSDVNSKNFSSQIALLYPKNGSFVCVPFDSFYTKQKFNPKMKRSVF</sequence>
<accession>A0A133Q6W0</accession>
<dbReference type="AlphaFoldDB" id="A0A133Q6W0"/>
<organism evidence="1 2">
    <name type="scientific">Prevotella corporis</name>
    <dbReference type="NCBI Taxonomy" id="28128"/>
    <lineage>
        <taxon>Bacteria</taxon>
        <taxon>Pseudomonadati</taxon>
        <taxon>Bacteroidota</taxon>
        <taxon>Bacteroidia</taxon>
        <taxon>Bacteroidales</taxon>
        <taxon>Prevotellaceae</taxon>
        <taxon>Prevotella</taxon>
    </lineage>
</organism>
<name>A0A133Q6W0_9BACT</name>
<evidence type="ECO:0000313" key="1">
    <source>
        <dbReference type="EMBL" id="KXA38625.1"/>
    </source>
</evidence>
<comment type="caution">
    <text evidence="1">The sequence shown here is derived from an EMBL/GenBank/DDBJ whole genome shotgun (WGS) entry which is preliminary data.</text>
</comment>
<gene>
    <name evidence="1" type="ORF">HMPREF3226_01479</name>
</gene>
<proteinExistence type="predicted"/>
<protein>
    <submittedName>
        <fullName evidence="1">Uncharacterized protein</fullName>
    </submittedName>
</protein>
<keyword evidence="2" id="KW-1185">Reference proteome</keyword>
<reference evidence="2" key="1">
    <citation type="submission" date="2016-01" db="EMBL/GenBank/DDBJ databases">
        <authorList>
            <person name="Mitreva M."/>
            <person name="Pepin K.H."/>
            <person name="Mihindukulasuriya K.A."/>
            <person name="Fulton R."/>
            <person name="Fronick C."/>
            <person name="O'Laughlin M."/>
            <person name="Miner T."/>
            <person name="Herter B."/>
            <person name="Rosa B.A."/>
            <person name="Cordes M."/>
            <person name="Tomlinson C."/>
            <person name="Wollam A."/>
            <person name="Palsikar V.B."/>
            <person name="Mardis E.R."/>
            <person name="Wilson R.K."/>
        </authorList>
    </citation>
    <scope>NUCLEOTIDE SEQUENCE [LARGE SCALE GENOMIC DNA]</scope>
    <source>
        <strain evidence="2">MJR7716</strain>
    </source>
</reference>
<dbReference type="EMBL" id="LRQG01000108">
    <property type="protein sequence ID" value="KXA38625.1"/>
    <property type="molecule type" value="Genomic_DNA"/>
</dbReference>